<dbReference type="Gene3D" id="3.40.50.2300">
    <property type="match status" value="1"/>
</dbReference>
<dbReference type="PROSITE" id="PS00675">
    <property type="entry name" value="SIGMA54_INTERACT_1"/>
    <property type="match status" value="1"/>
</dbReference>
<dbReference type="GO" id="GO:0043565">
    <property type="term" value="F:sequence-specific DNA binding"/>
    <property type="evidence" value="ECO:0007669"/>
    <property type="project" value="InterPro"/>
</dbReference>
<dbReference type="AlphaFoldDB" id="A0A1L3GKH9"/>
<dbReference type="InterPro" id="IPR002197">
    <property type="entry name" value="HTH_Fis"/>
</dbReference>
<dbReference type="PROSITE" id="PS00676">
    <property type="entry name" value="SIGMA54_INTERACT_2"/>
    <property type="match status" value="1"/>
</dbReference>
<dbReference type="GO" id="GO:0006355">
    <property type="term" value="P:regulation of DNA-templated transcription"/>
    <property type="evidence" value="ECO:0007669"/>
    <property type="project" value="InterPro"/>
</dbReference>
<dbReference type="PANTHER" id="PTHR32071:SF117">
    <property type="entry name" value="PTS-DEPENDENT DIHYDROXYACETONE KINASE OPERON REGULATORY PROTEIN-RELATED"/>
    <property type="match status" value="1"/>
</dbReference>
<dbReference type="PANTHER" id="PTHR32071">
    <property type="entry name" value="TRANSCRIPTIONAL REGULATORY PROTEIN"/>
    <property type="match status" value="1"/>
</dbReference>
<dbReference type="Gene3D" id="1.10.8.60">
    <property type="match status" value="1"/>
</dbReference>
<dbReference type="KEGG" id="pef:A7E78_00245"/>
<dbReference type="RefSeq" id="WP_072282389.1">
    <property type="nucleotide sequence ID" value="NZ_CP015519.1"/>
</dbReference>
<dbReference type="Pfam" id="PF00158">
    <property type="entry name" value="Sigma54_activat"/>
    <property type="match status" value="1"/>
</dbReference>
<feature type="domain" description="Response regulatory" evidence="8">
    <location>
        <begin position="5"/>
        <end position="119"/>
    </location>
</feature>
<name>A0A1L3GKH9_9BACT</name>
<dbReference type="InterPro" id="IPR011006">
    <property type="entry name" value="CheY-like_superfamily"/>
</dbReference>
<dbReference type="InterPro" id="IPR027417">
    <property type="entry name" value="P-loop_NTPase"/>
</dbReference>
<keyword evidence="6" id="KW-0597">Phosphoprotein</keyword>
<evidence type="ECO:0000256" key="2">
    <source>
        <dbReference type="ARBA" id="ARBA00022840"/>
    </source>
</evidence>
<keyword evidence="10" id="KW-1185">Reference proteome</keyword>
<dbReference type="SMART" id="SM00382">
    <property type="entry name" value="AAA"/>
    <property type="match status" value="1"/>
</dbReference>
<keyword evidence="2" id="KW-0067">ATP-binding</keyword>
<evidence type="ECO:0000259" key="8">
    <source>
        <dbReference type="PROSITE" id="PS50110"/>
    </source>
</evidence>
<dbReference type="Gene3D" id="3.40.50.300">
    <property type="entry name" value="P-loop containing nucleotide triphosphate hydrolases"/>
    <property type="match status" value="1"/>
</dbReference>
<dbReference type="SMART" id="SM00448">
    <property type="entry name" value="REC"/>
    <property type="match status" value="1"/>
</dbReference>
<keyword evidence="4" id="KW-0238">DNA-binding</keyword>
<dbReference type="Pfam" id="PF02954">
    <property type="entry name" value="HTH_8"/>
    <property type="match status" value="1"/>
</dbReference>
<dbReference type="STRING" id="1842532.A7E78_00245"/>
<keyword evidence="3" id="KW-0805">Transcription regulation</keyword>
<dbReference type="PROSITE" id="PS50045">
    <property type="entry name" value="SIGMA54_INTERACT_4"/>
    <property type="match status" value="1"/>
</dbReference>
<dbReference type="InterPro" id="IPR025662">
    <property type="entry name" value="Sigma_54_int_dom_ATP-bd_1"/>
</dbReference>
<dbReference type="InterPro" id="IPR001789">
    <property type="entry name" value="Sig_transdc_resp-reg_receiver"/>
</dbReference>
<accession>A0A1L3GKH9</accession>
<dbReference type="GO" id="GO:0005524">
    <property type="term" value="F:ATP binding"/>
    <property type="evidence" value="ECO:0007669"/>
    <property type="project" value="UniProtKB-KW"/>
</dbReference>
<feature type="modified residue" description="4-aspartylphosphate" evidence="6">
    <location>
        <position position="54"/>
    </location>
</feature>
<evidence type="ECO:0000256" key="3">
    <source>
        <dbReference type="ARBA" id="ARBA00023015"/>
    </source>
</evidence>
<evidence type="ECO:0000313" key="10">
    <source>
        <dbReference type="Proteomes" id="UP000182517"/>
    </source>
</evidence>
<dbReference type="Gene3D" id="1.10.10.60">
    <property type="entry name" value="Homeodomain-like"/>
    <property type="match status" value="1"/>
</dbReference>
<keyword evidence="5" id="KW-0804">Transcription</keyword>
<dbReference type="InterPro" id="IPR002078">
    <property type="entry name" value="Sigma_54_int"/>
</dbReference>
<dbReference type="InterPro" id="IPR025943">
    <property type="entry name" value="Sigma_54_int_dom_ATP-bd_2"/>
</dbReference>
<keyword evidence="1" id="KW-0547">Nucleotide-binding</keyword>
<evidence type="ECO:0000256" key="6">
    <source>
        <dbReference type="PROSITE-ProRule" id="PRU00169"/>
    </source>
</evidence>
<dbReference type="InterPro" id="IPR009057">
    <property type="entry name" value="Homeodomain-like_sf"/>
</dbReference>
<dbReference type="Pfam" id="PF25601">
    <property type="entry name" value="AAA_lid_14"/>
    <property type="match status" value="1"/>
</dbReference>
<evidence type="ECO:0000256" key="4">
    <source>
        <dbReference type="ARBA" id="ARBA00023125"/>
    </source>
</evidence>
<dbReference type="GO" id="GO:0000160">
    <property type="term" value="P:phosphorelay signal transduction system"/>
    <property type="evidence" value="ECO:0007669"/>
    <property type="project" value="InterPro"/>
</dbReference>
<organism evidence="9 10">
    <name type="scientific">Syntrophotalea acetylenivorans</name>
    <dbReference type="NCBI Taxonomy" id="1842532"/>
    <lineage>
        <taxon>Bacteria</taxon>
        <taxon>Pseudomonadati</taxon>
        <taxon>Thermodesulfobacteriota</taxon>
        <taxon>Desulfuromonadia</taxon>
        <taxon>Desulfuromonadales</taxon>
        <taxon>Syntrophotaleaceae</taxon>
        <taxon>Syntrophotalea</taxon>
    </lineage>
</organism>
<dbReference type="OrthoDB" id="9814761at2"/>
<dbReference type="Pfam" id="PF00072">
    <property type="entry name" value="Response_reg"/>
    <property type="match status" value="1"/>
</dbReference>
<gene>
    <name evidence="9" type="ORF">A7E78_00245</name>
</gene>
<dbReference type="PROSITE" id="PS00688">
    <property type="entry name" value="SIGMA54_INTERACT_3"/>
    <property type="match status" value="1"/>
</dbReference>
<evidence type="ECO:0000259" key="7">
    <source>
        <dbReference type="PROSITE" id="PS50045"/>
    </source>
</evidence>
<sequence>MSKGRVLVVDDEPNALRVLSAILGEAGFHVRTASHVAEAKRLLHEDELDAVITDIRMPGEDGRQLFDYIQQEFSQIPVIFLTAFGSVESAVRAMMEGAFYYFVKPPDYAALKGILARAVEQCSLKREVEELKARISAGERRPAFVVGSTSSRKIWENIQIIKDAESSVLIHGETGTGKELVARALHFQGVRKDRPFVAVNCAAIPKELIESELFGYEKGAFTGAASQRIGRVEQAAGGTLFLDEIGELDISVQAKLLRLLQEKEFERLGGNRKVSVDFRLLASTNRHLPDEVAQGTFREDLFYRINVFCIEVPPLRERVSDIPLLVAEFLKEFCARENKLLSLSPAVMQLFEQYPWPGNIRQLRNVLERAVVLSRGREITELELPVEITAHRSATISSLAPVRPLKEAEADLIRDALERCHGNKSQAARLLGMSRKTLYKRIADFNL</sequence>
<evidence type="ECO:0000256" key="5">
    <source>
        <dbReference type="ARBA" id="ARBA00023163"/>
    </source>
</evidence>
<feature type="domain" description="Sigma-54 factor interaction" evidence="7">
    <location>
        <begin position="144"/>
        <end position="372"/>
    </location>
</feature>
<protein>
    <submittedName>
        <fullName evidence="9">Sigma-54-dependent Fis family transcriptional regulator</fullName>
    </submittedName>
</protein>
<dbReference type="InterPro" id="IPR058031">
    <property type="entry name" value="AAA_lid_NorR"/>
</dbReference>
<dbReference type="EMBL" id="CP015519">
    <property type="protein sequence ID" value="APG26429.1"/>
    <property type="molecule type" value="Genomic_DNA"/>
</dbReference>
<dbReference type="SUPFAM" id="SSF46689">
    <property type="entry name" value="Homeodomain-like"/>
    <property type="match status" value="1"/>
</dbReference>
<evidence type="ECO:0000313" key="9">
    <source>
        <dbReference type="EMBL" id="APG26429.1"/>
    </source>
</evidence>
<dbReference type="InterPro" id="IPR025944">
    <property type="entry name" value="Sigma_54_int_dom_CS"/>
</dbReference>
<evidence type="ECO:0000256" key="1">
    <source>
        <dbReference type="ARBA" id="ARBA00022741"/>
    </source>
</evidence>
<dbReference type="SUPFAM" id="SSF52540">
    <property type="entry name" value="P-loop containing nucleoside triphosphate hydrolases"/>
    <property type="match status" value="1"/>
</dbReference>
<proteinExistence type="predicted"/>
<reference evidence="9 10" key="1">
    <citation type="journal article" date="2017" name="Genome Announc.">
        <title>Complete Genome Sequences of Two Acetylene-Fermenting Pelobacter acetylenicus Strains.</title>
        <authorList>
            <person name="Sutton J.M."/>
            <person name="Baesman S.M."/>
            <person name="Fierst J.L."/>
            <person name="Poret-Peterson A.T."/>
            <person name="Oremland R.S."/>
            <person name="Dunlap D.S."/>
            <person name="Akob D.M."/>
        </authorList>
    </citation>
    <scope>NUCLEOTIDE SEQUENCE [LARGE SCALE GENOMIC DNA]</scope>
    <source>
        <strain evidence="9 10">SFB93</strain>
    </source>
</reference>
<dbReference type="PROSITE" id="PS50110">
    <property type="entry name" value="RESPONSE_REGULATORY"/>
    <property type="match status" value="1"/>
</dbReference>
<dbReference type="Proteomes" id="UP000182517">
    <property type="component" value="Chromosome"/>
</dbReference>
<dbReference type="SUPFAM" id="SSF52172">
    <property type="entry name" value="CheY-like"/>
    <property type="match status" value="1"/>
</dbReference>
<dbReference type="FunFam" id="3.40.50.300:FF:000006">
    <property type="entry name" value="DNA-binding transcriptional regulator NtrC"/>
    <property type="match status" value="1"/>
</dbReference>
<dbReference type="PRINTS" id="PR01590">
    <property type="entry name" value="HTHFIS"/>
</dbReference>
<dbReference type="InterPro" id="IPR003593">
    <property type="entry name" value="AAA+_ATPase"/>
</dbReference>
<dbReference type="CDD" id="cd00009">
    <property type="entry name" value="AAA"/>
    <property type="match status" value="1"/>
</dbReference>